<dbReference type="InterPro" id="IPR036249">
    <property type="entry name" value="Thioredoxin-like_sf"/>
</dbReference>
<evidence type="ECO:0000259" key="8">
    <source>
        <dbReference type="PROSITE" id="PS51471"/>
    </source>
</evidence>
<reference evidence="9 10" key="1">
    <citation type="submission" date="2019-12" db="EMBL/GenBank/DDBJ databases">
        <authorList>
            <person name="Huq M.A."/>
        </authorList>
    </citation>
    <scope>NUCLEOTIDE SEQUENCE [LARGE SCALE GENOMIC DNA]</scope>
    <source>
        <strain evidence="9 10">MAH-25</strain>
    </source>
</reference>
<keyword evidence="3" id="KW-0847">Vitamin C</keyword>
<dbReference type="InterPro" id="IPR006620">
    <property type="entry name" value="Pro_4_hyd_alph"/>
</dbReference>
<evidence type="ECO:0000256" key="2">
    <source>
        <dbReference type="ARBA" id="ARBA00022723"/>
    </source>
</evidence>
<evidence type="ECO:0000313" key="10">
    <source>
        <dbReference type="Proteomes" id="UP000469385"/>
    </source>
</evidence>
<sequence>MLIPGTPAPWFVARATGKPRFHIHTMGGHVLVLCFFGSSASPASARVLQDLHRHAAVSDDAGAFFFGISTDPQDEELGRVRDQLPGLRYFWDFDRSVSTLYQAADTPCTVILDERLRVVAVLDLRQEPETHLRRVMAVVRSLRQPAPGAADADAAFAPVLVVPRVFEPALCEALIRYHGVTGGQESGTMREEAGLTVEHHDYGFKRRRDRNIDDAALGRACQSRIQERLLPEVQRAFQFRATRMERLLVACYDASTNDHFRAHRDNTTRGTSHRRFAVSVVLNTGQFEGGELRFPEFGNRLYAPPPGGAVVFSCSLLHEATPVTRGKRYVFLPFLYDEEGARERLENRRYLASRQPAADEGDGAQPPQAAVAPSPGRQSSNAASTSSISNLA</sequence>
<dbReference type="GO" id="GO:0016705">
    <property type="term" value="F:oxidoreductase activity, acting on paired donors, with incorporation or reduction of molecular oxygen"/>
    <property type="evidence" value="ECO:0007669"/>
    <property type="project" value="InterPro"/>
</dbReference>
<dbReference type="Gene3D" id="3.40.30.10">
    <property type="entry name" value="Glutaredoxin"/>
    <property type="match status" value="1"/>
</dbReference>
<keyword evidence="10" id="KW-1185">Reference proteome</keyword>
<comment type="cofactor">
    <cofactor evidence="1">
        <name>L-ascorbate</name>
        <dbReference type="ChEBI" id="CHEBI:38290"/>
    </cofactor>
</comment>
<gene>
    <name evidence="9" type="ORF">GON04_03565</name>
</gene>
<dbReference type="GO" id="GO:0016209">
    <property type="term" value="F:antioxidant activity"/>
    <property type="evidence" value="ECO:0007669"/>
    <property type="project" value="InterPro"/>
</dbReference>
<feature type="domain" description="Fe2OG dioxygenase" evidence="8">
    <location>
        <begin position="243"/>
        <end position="338"/>
    </location>
</feature>
<evidence type="ECO:0000256" key="7">
    <source>
        <dbReference type="SAM" id="MobiDB-lite"/>
    </source>
</evidence>
<dbReference type="SUPFAM" id="SSF52833">
    <property type="entry name" value="Thioredoxin-like"/>
    <property type="match status" value="1"/>
</dbReference>
<name>A0A6N8INS4_9BURK</name>
<evidence type="ECO:0000313" key="9">
    <source>
        <dbReference type="EMBL" id="MVQ28509.1"/>
    </source>
</evidence>
<dbReference type="InterPro" id="IPR005123">
    <property type="entry name" value="Oxoglu/Fe-dep_dioxygenase_dom"/>
</dbReference>
<evidence type="ECO:0000256" key="6">
    <source>
        <dbReference type="ARBA" id="ARBA00023004"/>
    </source>
</evidence>
<accession>A0A6N8INS4</accession>
<evidence type="ECO:0000256" key="1">
    <source>
        <dbReference type="ARBA" id="ARBA00001961"/>
    </source>
</evidence>
<dbReference type="RefSeq" id="WP_157396610.1">
    <property type="nucleotide sequence ID" value="NZ_WSEL01000003.1"/>
</dbReference>
<dbReference type="PROSITE" id="PS51471">
    <property type="entry name" value="FE2OG_OXY"/>
    <property type="match status" value="1"/>
</dbReference>
<dbReference type="GO" id="GO:0051213">
    <property type="term" value="F:dioxygenase activity"/>
    <property type="evidence" value="ECO:0007669"/>
    <property type="project" value="UniProtKB-KW"/>
</dbReference>
<keyword evidence="2" id="KW-0479">Metal-binding</keyword>
<dbReference type="InterPro" id="IPR044862">
    <property type="entry name" value="Pro_4_hyd_alph_FE2OG_OXY"/>
</dbReference>
<evidence type="ECO:0000256" key="3">
    <source>
        <dbReference type="ARBA" id="ARBA00022896"/>
    </source>
</evidence>
<keyword evidence="5" id="KW-0560">Oxidoreductase</keyword>
<dbReference type="Proteomes" id="UP000469385">
    <property type="component" value="Unassembled WGS sequence"/>
</dbReference>
<dbReference type="SMART" id="SM00702">
    <property type="entry name" value="P4Hc"/>
    <property type="match status" value="1"/>
</dbReference>
<comment type="caution">
    <text evidence="9">The sequence shown here is derived from an EMBL/GenBank/DDBJ whole genome shotgun (WGS) entry which is preliminary data.</text>
</comment>
<dbReference type="GO" id="GO:0031418">
    <property type="term" value="F:L-ascorbic acid binding"/>
    <property type="evidence" value="ECO:0007669"/>
    <property type="project" value="UniProtKB-KW"/>
</dbReference>
<keyword evidence="4" id="KW-0223">Dioxygenase</keyword>
<dbReference type="InterPro" id="IPR000866">
    <property type="entry name" value="AhpC/TSA"/>
</dbReference>
<dbReference type="EMBL" id="WSEL01000003">
    <property type="protein sequence ID" value="MVQ28509.1"/>
    <property type="molecule type" value="Genomic_DNA"/>
</dbReference>
<evidence type="ECO:0000256" key="4">
    <source>
        <dbReference type="ARBA" id="ARBA00022964"/>
    </source>
</evidence>
<organism evidence="9 10">
    <name type="scientific">Ramlibacter pinisoli</name>
    <dbReference type="NCBI Taxonomy" id="2682844"/>
    <lineage>
        <taxon>Bacteria</taxon>
        <taxon>Pseudomonadati</taxon>
        <taxon>Pseudomonadota</taxon>
        <taxon>Betaproteobacteria</taxon>
        <taxon>Burkholderiales</taxon>
        <taxon>Comamonadaceae</taxon>
        <taxon>Ramlibacter</taxon>
    </lineage>
</organism>
<dbReference type="AlphaFoldDB" id="A0A6N8INS4"/>
<dbReference type="Pfam" id="PF00578">
    <property type="entry name" value="AhpC-TSA"/>
    <property type="match status" value="1"/>
</dbReference>
<feature type="compositionally biased region" description="Low complexity" evidence="7">
    <location>
        <begin position="364"/>
        <end position="392"/>
    </location>
</feature>
<evidence type="ECO:0000256" key="5">
    <source>
        <dbReference type="ARBA" id="ARBA00023002"/>
    </source>
</evidence>
<dbReference type="GO" id="GO:0005506">
    <property type="term" value="F:iron ion binding"/>
    <property type="evidence" value="ECO:0007669"/>
    <property type="project" value="InterPro"/>
</dbReference>
<dbReference type="Gene3D" id="2.60.120.620">
    <property type="entry name" value="q2cbj1_9rhob like domain"/>
    <property type="match status" value="1"/>
</dbReference>
<keyword evidence="6" id="KW-0408">Iron</keyword>
<proteinExistence type="predicted"/>
<dbReference type="Pfam" id="PF13640">
    <property type="entry name" value="2OG-FeII_Oxy_3"/>
    <property type="match status" value="1"/>
</dbReference>
<protein>
    <submittedName>
        <fullName evidence="9">Redoxin domain-containing protein</fullName>
    </submittedName>
</protein>
<feature type="region of interest" description="Disordered" evidence="7">
    <location>
        <begin position="348"/>
        <end position="392"/>
    </location>
</feature>